<evidence type="ECO:0000313" key="2">
    <source>
        <dbReference type="EMBL" id="KAK5849707.1"/>
    </source>
</evidence>
<feature type="region of interest" description="Disordered" evidence="1">
    <location>
        <begin position="1"/>
        <end position="89"/>
    </location>
</feature>
<comment type="caution">
    <text evidence="2">The sequence shown here is derived from an EMBL/GenBank/DDBJ whole genome shotgun (WGS) entry which is preliminary data.</text>
</comment>
<sequence length="89" mass="9524">MWVILSESQDNRKKAFSDRWMTGAQAGVGEGRDGRDTKPSTLTGRESVISQGAKPQSPAKARPRLRGAACDTPGGVTETQNEAIETASY</sequence>
<feature type="compositionally biased region" description="Polar residues" evidence="1">
    <location>
        <begin position="77"/>
        <end position="89"/>
    </location>
</feature>
<name>A0AAN7WUW4_ELEMC</name>
<evidence type="ECO:0000313" key="3">
    <source>
        <dbReference type="Proteomes" id="UP001346869"/>
    </source>
</evidence>
<proteinExistence type="predicted"/>
<gene>
    <name evidence="2" type="ORF">PBY51_014019</name>
</gene>
<protein>
    <submittedName>
        <fullName evidence="2">Uncharacterized protein</fullName>
    </submittedName>
</protein>
<organism evidence="2 3">
    <name type="scientific">Eleginops maclovinus</name>
    <name type="common">Patagonian blennie</name>
    <name type="synonym">Eleginus maclovinus</name>
    <dbReference type="NCBI Taxonomy" id="56733"/>
    <lineage>
        <taxon>Eukaryota</taxon>
        <taxon>Metazoa</taxon>
        <taxon>Chordata</taxon>
        <taxon>Craniata</taxon>
        <taxon>Vertebrata</taxon>
        <taxon>Euteleostomi</taxon>
        <taxon>Actinopterygii</taxon>
        <taxon>Neopterygii</taxon>
        <taxon>Teleostei</taxon>
        <taxon>Neoteleostei</taxon>
        <taxon>Acanthomorphata</taxon>
        <taxon>Eupercaria</taxon>
        <taxon>Perciformes</taxon>
        <taxon>Notothenioidei</taxon>
        <taxon>Eleginopidae</taxon>
        <taxon>Eleginops</taxon>
    </lineage>
</organism>
<dbReference type="EMBL" id="JAUZQC010000023">
    <property type="protein sequence ID" value="KAK5849707.1"/>
    <property type="molecule type" value="Genomic_DNA"/>
</dbReference>
<dbReference type="Proteomes" id="UP001346869">
    <property type="component" value="Unassembled WGS sequence"/>
</dbReference>
<accession>A0AAN7WUW4</accession>
<dbReference type="AlphaFoldDB" id="A0AAN7WUW4"/>
<evidence type="ECO:0000256" key="1">
    <source>
        <dbReference type="SAM" id="MobiDB-lite"/>
    </source>
</evidence>
<reference evidence="2 3" key="2">
    <citation type="journal article" date="2023" name="Mol. Biol. Evol.">
        <title>Genomics of Secondarily Temperate Adaptation in the Only Non-Antarctic Icefish.</title>
        <authorList>
            <person name="Rivera-Colon A.G."/>
            <person name="Rayamajhi N."/>
            <person name="Minhas B.F."/>
            <person name="Madrigal G."/>
            <person name="Bilyk K.T."/>
            <person name="Yoon V."/>
            <person name="Hune M."/>
            <person name="Gregory S."/>
            <person name="Cheng C.H.C."/>
            <person name="Catchen J.M."/>
        </authorList>
    </citation>
    <scope>NUCLEOTIDE SEQUENCE [LARGE SCALE GENOMIC DNA]</scope>
    <source>
        <strain evidence="2">JMC-PN-2008</strain>
    </source>
</reference>
<feature type="compositionally biased region" description="Polar residues" evidence="1">
    <location>
        <begin position="39"/>
        <end position="54"/>
    </location>
</feature>
<reference evidence="2 3" key="1">
    <citation type="journal article" date="2023" name="Genes (Basel)">
        <title>Chromosome-Level Genome Assembly and Circadian Gene Repertoire of the Patagonia Blennie Eleginops maclovinus-The Closest Ancestral Proxy of Antarctic Cryonotothenioids.</title>
        <authorList>
            <person name="Cheng C.C."/>
            <person name="Rivera-Colon A.G."/>
            <person name="Minhas B.F."/>
            <person name="Wilson L."/>
            <person name="Rayamajhi N."/>
            <person name="Vargas-Chacoff L."/>
            <person name="Catchen J.M."/>
        </authorList>
    </citation>
    <scope>NUCLEOTIDE SEQUENCE [LARGE SCALE GENOMIC DNA]</scope>
    <source>
        <strain evidence="2">JMC-PN-2008</strain>
    </source>
</reference>
<keyword evidence="3" id="KW-1185">Reference proteome</keyword>